<dbReference type="InterPro" id="IPR027417">
    <property type="entry name" value="P-loop_NTPase"/>
</dbReference>
<dbReference type="SUPFAM" id="SSF52540">
    <property type="entry name" value="P-loop containing nucleoside triphosphate hydrolases"/>
    <property type="match status" value="1"/>
</dbReference>
<gene>
    <name evidence="3" type="ORF">WMW72_30460</name>
</gene>
<feature type="domain" description="Bacterial type II secretion system protein E" evidence="2">
    <location>
        <begin position="209"/>
        <end position="377"/>
    </location>
</feature>
<proteinExistence type="inferred from homology"/>
<dbReference type="PANTHER" id="PTHR30486">
    <property type="entry name" value="TWITCHING MOTILITY PROTEIN PILT"/>
    <property type="match status" value="1"/>
</dbReference>
<evidence type="ECO:0000256" key="1">
    <source>
        <dbReference type="ARBA" id="ARBA00006611"/>
    </source>
</evidence>
<dbReference type="RefSeq" id="WP_341419355.1">
    <property type="nucleotide sequence ID" value="NZ_JBBPCC010000027.1"/>
</dbReference>
<dbReference type="Gene3D" id="3.30.450.380">
    <property type="match status" value="1"/>
</dbReference>
<evidence type="ECO:0000313" key="3">
    <source>
        <dbReference type="EMBL" id="MEK8132230.1"/>
    </source>
</evidence>
<sequence length="483" mass="55187">MRTPPMKEEAGLRPRLRFDPSRYVKDLTQAGTPFLRHDRIAGRNGVEPGGERRLPLSEAAALLYEHLTERSKTDQALYEDIIHAGLGEPLAQWRMKAMIESLLVEYRIQVTASTLIHPLTPTESIFAETCGTSLIEDLYRLDDVEEVQVIGRDIFLLKGGRMERHTRMFGSLDEVLRLQDRLALCGRKPINERQPFVQSYMWNRSRLVMTRPPYSDVPSIHIRNFIVRDVTLGQLVGLGTIDGKMEELLRLLVRHHASLLIGGGTATGKTTFLFALAAEIPEHERIRTLEKEFEVALRERLRGSRNILAVREVEDIRLSMEESFKPLLVMSPHWVIVGEAKGSEVSQMVQGALRGHDMMGTMHTKYRDSFLSDVVDMIKQDGRHHDTGDTMRRVARAFNILIFLRIVQVGGRPVRVVTEITELSVDELQEVSVRPIVEWNYRTQTWRFTGQTFSRSLVDHLLANGADPDDFSRLGVWDTCWTD</sequence>
<comment type="caution">
    <text evidence="3">The sequence shown here is derived from an EMBL/GenBank/DDBJ whole genome shotgun (WGS) entry which is preliminary data.</text>
</comment>
<comment type="similarity">
    <text evidence="1">Belongs to the GSP E family.</text>
</comment>
<dbReference type="Pfam" id="PF00437">
    <property type="entry name" value="T2SSE"/>
    <property type="match status" value="1"/>
</dbReference>
<dbReference type="InterPro" id="IPR050921">
    <property type="entry name" value="T4SS_GSP_E_ATPase"/>
</dbReference>
<accession>A0ABU9DTM6</accession>
<keyword evidence="4" id="KW-1185">Reference proteome</keyword>
<dbReference type="PANTHER" id="PTHR30486:SF6">
    <property type="entry name" value="TYPE IV PILUS RETRACTATION ATPASE PILT"/>
    <property type="match status" value="1"/>
</dbReference>
<organism evidence="3 4">
    <name type="scientific">Paenibacillus filicis</name>
    <dbReference type="NCBI Taxonomy" id="669464"/>
    <lineage>
        <taxon>Bacteria</taxon>
        <taxon>Bacillati</taxon>
        <taxon>Bacillota</taxon>
        <taxon>Bacilli</taxon>
        <taxon>Bacillales</taxon>
        <taxon>Paenibacillaceae</taxon>
        <taxon>Paenibacillus</taxon>
    </lineage>
</organism>
<dbReference type="Gene3D" id="3.40.50.300">
    <property type="entry name" value="P-loop containing nucleotide triphosphate hydrolases"/>
    <property type="match status" value="1"/>
</dbReference>
<reference evidence="3 4" key="1">
    <citation type="submission" date="2024-04" db="EMBL/GenBank/DDBJ databases">
        <title>draft genome sequnece of Paenibacillus filicis.</title>
        <authorList>
            <person name="Kim D.-U."/>
        </authorList>
    </citation>
    <scope>NUCLEOTIDE SEQUENCE [LARGE SCALE GENOMIC DNA]</scope>
    <source>
        <strain evidence="3 4">KACC14197</strain>
    </source>
</reference>
<dbReference type="EMBL" id="JBBPCC010000027">
    <property type="protein sequence ID" value="MEK8132230.1"/>
    <property type="molecule type" value="Genomic_DNA"/>
</dbReference>
<name>A0ABU9DTM6_9BACL</name>
<dbReference type="Proteomes" id="UP001469365">
    <property type="component" value="Unassembled WGS sequence"/>
</dbReference>
<evidence type="ECO:0000259" key="2">
    <source>
        <dbReference type="Pfam" id="PF00437"/>
    </source>
</evidence>
<dbReference type="InterPro" id="IPR001482">
    <property type="entry name" value="T2SS/T4SS_dom"/>
</dbReference>
<evidence type="ECO:0000313" key="4">
    <source>
        <dbReference type="Proteomes" id="UP001469365"/>
    </source>
</evidence>
<protein>
    <submittedName>
        <fullName evidence="3">ATPase, T2SS/T4P/T4SS family</fullName>
    </submittedName>
</protein>